<organism evidence="1 2">
    <name type="scientific">Austropuccinia psidii MF-1</name>
    <dbReference type="NCBI Taxonomy" id="1389203"/>
    <lineage>
        <taxon>Eukaryota</taxon>
        <taxon>Fungi</taxon>
        <taxon>Dikarya</taxon>
        <taxon>Basidiomycota</taxon>
        <taxon>Pucciniomycotina</taxon>
        <taxon>Pucciniomycetes</taxon>
        <taxon>Pucciniales</taxon>
        <taxon>Sphaerophragmiaceae</taxon>
        <taxon>Austropuccinia</taxon>
    </lineage>
</organism>
<evidence type="ECO:0000313" key="2">
    <source>
        <dbReference type="Proteomes" id="UP000765509"/>
    </source>
</evidence>
<dbReference type="EMBL" id="AVOT02010044">
    <property type="protein sequence ID" value="MBW0489377.1"/>
    <property type="molecule type" value="Genomic_DNA"/>
</dbReference>
<protein>
    <submittedName>
        <fullName evidence="1">Uncharacterized protein</fullName>
    </submittedName>
</protein>
<name>A0A9Q3CVW1_9BASI</name>
<dbReference type="AlphaFoldDB" id="A0A9Q3CVW1"/>
<evidence type="ECO:0000313" key="1">
    <source>
        <dbReference type="EMBL" id="MBW0489377.1"/>
    </source>
</evidence>
<accession>A0A9Q3CVW1</accession>
<proteinExistence type="predicted"/>
<comment type="caution">
    <text evidence="1">The sequence shown here is derived from an EMBL/GenBank/DDBJ whole genome shotgun (WGS) entry which is preliminary data.</text>
</comment>
<sequence>NLLLDHVEKSDEARINLKYDIQSEIRIITEKMDKIKEGKINMPKLSTPFSHLRSHVEPKKEIKNPFMTDLSHQDNNKVLMKEAPELKEWPTFTGEGENDHMSFMKTINILQEAYYIPDELITAILHTFFEKSAKRWYYGIEKTNGKTTWSWSKNEIITKWENDAWR</sequence>
<gene>
    <name evidence="1" type="ORF">O181_029092</name>
</gene>
<keyword evidence="2" id="KW-1185">Reference proteome</keyword>
<reference evidence="1" key="1">
    <citation type="submission" date="2021-03" db="EMBL/GenBank/DDBJ databases">
        <title>Draft genome sequence of rust myrtle Austropuccinia psidii MF-1, a brazilian biotype.</title>
        <authorList>
            <person name="Quecine M.C."/>
            <person name="Pachon D.M.R."/>
            <person name="Bonatelli M.L."/>
            <person name="Correr F.H."/>
            <person name="Franceschini L.M."/>
            <person name="Leite T.F."/>
            <person name="Margarido G.R.A."/>
            <person name="Almeida C.A."/>
            <person name="Ferrarezi J.A."/>
            <person name="Labate C.A."/>
        </authorList>
    </citation>
    <scope>NUCLEOTIDE SEQUENCE</scope>
    <source>
        <strain evidence="1">MF-1</strain>
    </source>
</reference>
<dbReference type="Proteomes" id="UP000765509">
    <property type="component" value="Unassembled WGS sequence"/>
</dbReference>
<feature type="non-terminal residue" evidence="1">
    <location>
        <position position="1"/>
    </location>
</feature>